<proteinExistence type="predicted"/>
<dbReference type="AlphaFoldDB" id="A0A9P8G282"/>
<evidence type="ECO:0000313" key="1">
    <source>
        <dbReference type="EMBL" id="KAG9987265.1"/>
    </source>
</evidence>
<dbReference type="InterPro" id="IPR032675">
    <property type="entry name" value="LRR_dom_sf"/>
</dbReference>
<organism evidence="1 2">
    <name type="scientific">Aureobasidium melanogenum</name>
    <name type="common">Aureobasidium pullulans var. melanogenum</name>
    <dbReference type="NCBI Taxonomy" id="46634"/>
    <lineage>
        <taxon>Eukaryota</taxon>
        <taxon>Fungi</taxon>
        <taxon>Dikarya</taxon>
        <taxon>Ascomycota</taxon>
        <taxon>Pezizomycotina</taxon>
        <taxon>Dothideomycetes</taxon>
        <taxon>Dothideomycetidae</taxon>
        <taxon>Dothideales</taxon>
        <taxon>Saccotheciaceae</taxon>
        <taxon>Aureobasidium</taxon>
    </lineage>
</organism>
<name>A0A9P8G282_AURME</name>
<evidence type="ECO:0000313" key="2">
    <source>
        <dbReference type="Proteomes" id="UP000729357"/>
    </source>
</evidence>
<reference evidence="1" key="2">
    <citation type="submission" date="2021-08" db="EMBL/GenBank/DDBJ databases">
        <authorList>
            <person name="Gostincar C."/>
            <person name="Sun X."/>
            <person name="Song Z."/>
            <person name="Gunde-Cimerman N."/>
        </authorList>
    </citation>
    <scope>NUCLEOTIDE SEQUENCE</scope>
    <source>
        <strain evidence="1">EXF-9298</strain>
    </source>
</reference>
<reference evidence="1" key="1">
    <citation type="journal article" date="2021" name="J Fungi (Basel)">
        <title>Virulence traits and population genomics of the black yeast Aureobasidium melanogenum.</title>
        <authorList>
            <person name="Cernosa A."/>
            <person name="Sun X."/>
            <person name="Gostincar C."/>
            <person name="Fang C."/>
            <person name="Gunde-Cimerman N."/>
            <person name="Song Z."/>
        </authorList>
    </citation>
    <scope>NUCLEOTIDE SEQUENCE</scope>
    <source>
        <strain evidence="1">EXF-9298</strain>
    </source>
</reference>
<comment type="caution">
    <text evidence="1">The sequence shown here is derived from an EMBL/GenBank/DDBJ whole genome shotgun (WGS) entry which is preliminary data.</text>
</comment>
<keyword evidence="2" id="KW-1185">Reference proteome</keyword>
<gene>
    <name evidence="1" type="ORF">KCU98_g3460</name>
</gene>
<accession>A0A9P8G282</accession>
<dbReference type="EMBL" id="JAHFXS010000239">
    <property type="protein sequence ID" value="KAG9987265.1"/>
    <property type="molecule type" value="Genomic_DNA"/>
</dbReference>
<dbReference type="Gene3D" id="3.80.10.10">
    <property type="entry name" value="Ribonuclease Inhibitor"/>
    <property type="match status" value="1"/>
</dbReference>
<protein>
    <recommendedName>
        <fullName evidence="3">F-box domain-containing protein</fullName>
    </recommendedName>
</protein>
<dbReference type="Proteomes" id="UP000729357">
    <property type="component" value="Unassembled WGS sequence"/>
</dbReference>
<evidence type="ECO:0008006" key="3">
    <source>
        <dbReference type="Google" id="ProtNLM"/>
    </source>
</evidence>
<feature type="non-terminal residue" evidence="1">
    <location>
        <position position="513"/>
    </location>
</feature>
<sequence length="513" mass="58676">MVPLELPSRWPRIRQLFDEQSRQRAGAPHRVYAKARVVLQTPELLHLILASFIDFGDIRQQRAALALAARVCKLWSNEAALLLWRLNGRPDYVRRHVCASKQAVVASYMRRACLFAGDELWADMPPFRNIRGVYIVSTSSDFSSQAVHLPKVLNGRIEELSFKVIPEQVFDSAANPNIPSPAAHLPWLRAVEQRCTNLSSLELNMRLPPSAVTDLGRLLLGTSLKKLYLGPLLDEVLDDLTVALVLAQQSMEDLTINYPITMEALEILDQQCGGRPMLNHLQYLQMHCTSHAAEVPTLLLPLTPHLRLFYLTIYPSDTDKPWVMPTAGFEALTQLLRLSDLSIRFENAENAKVAIRGADLMALTRCPRLLSLNLESYLPGANNMLLIRETSAAEVMYLMRNWQLLEPQSTLNLWIERLPCTMTQAQIMWQLYGTIKGLNFSIRYFIIDEEPKLHPEVWLPSNNNFSPDPMEWQHRQLYNPGAEVGRVQAVKDDDEDEYLVWGHEEPKHKRYDW</sequence>